<gene>
    <name evidence="2" type="ORF">GCM10009111_34520</name>
</gene>
<comment type="caution">
    <text evidence="2">The sequence shown here is derived from an EMBL/GenBank/DDBJ whole genome shotgun (WGS) entry which is preliminary data.</text>
</comment>
<sequence>MDLNVQQKFANYPAHVAARLTMVRELIFKVAKEDKVGDVTETLKWGEPSYLAKTGSTIRLDWKATQPDEYCIFFNCNTTLIETFKEIYGDTFIYQGKRALVFNLTEPIPVKELSHCLSMALRYKKIKQLPLLGA</sequence>
<protein>
    <submittedName>
        <fullName evidence="2">DUF1801 domain-containing protein</fullName>
    </submittedName>
</protein>
<feature type="domain" description="YdhG-like" evidence="1">
    <location>
        <begin position="18"/>
        <end position="120"/>
    </location>
</feature>
<dbReference type="EMBL" id="BAAAFA010000017">
    <property type="protein sequence ID" value="GAA0824066.1"/>
    <property type="molecule type" value="Genomic_DNA"/>
</dbReference>
<name>A0ABN1LBN9_9GAMM</name>
<dbReference type="Pfam" id="PF08818">
    <property type="entry name" value="DUF1801"/>
    <property type="match status" value="1"/>
</dbReference>
<dbReference type="SUPFAM" id="SSF159888">
    <property type="entry name" value="YdhG-like"/>
    <property type="match status" value="1"/>
</dbReference>
<accession>A0ABN1LBN9</accession>
<dbReference type="Proteomes" id="UP001500021">
    <property type="component" value="Unassembled WGS sequence"/>
</dbReference>
<reference evidence="2 3" key="1">
    <citation type="journal article" date="2019" name="Int. J. Syst. Evol. Microbiol.">
        <title>The Global Catalogue of Microorganisms (GCM) 10K type strain sequencing project: providing services to taxonomists for standard genome sequencing and annotation.</title>
        <authorList>
            <consortium name="The Broad Institute Genomics Platform"/>
            <consortium name="The Broad Institute Genome Sequencing Center for Infectious Disease"/>
            <person name="Wu L."/>
            <person name="Ma J."/>
        </authorList>
    </citation>
    <scope>NUCLEOTIDE SEQUENCE [LARGE SCALE GENOMIC DNA]</scope>
    <source>
        <strain evidence="2 3">JCM 15608</strain>
    </source>
</reference>
<proteinExistence type="predicted"/>
<organism evidence="2 3">
    <name type="scientific">Colwellia asteriadis</name>
    <dbReference type="NCBI Taxonomy" id="517723"/>
    <lineage>
        <taxon>Bacteria</taxon>
        <taxon>Pseudomonadati</taxon>
        <taxon>Pseudomonadota</taxon>
        <taxon>Gammaproteobacteria</taxon>
        <taxon>Alteromonadales</taxon>
        <taxon>Colwelliaceae</taxon>
        <taxon>Colwellia</taxon>
    </lineage>
</organism>
<dbReference type="RefSeq" id="WP_343819071.1">
    <property type="nucleotide sequence ID" value="NZ_BAAAFA010000017.1"/>
</dbReference>
<dbReference type="InterPro" id="IPR014922">
    <property type="entry name" value="YdhG-like"/>
</dbReference>
<evidence type="ECO:0000313" key="2">
    <source>
        <dbReference type="EMBL" id="GAA0824066.1"/>
    </source>
</evidence>
<evidence type="ECO:0000313" key="3">
    <source>
        <dbReference type="Proteomes" id="UP001500021"/>
    </source>
</evidence>
<evidence type="ECO:0000259" key="1">
    <source>
        <dbReference type="Pfam" id="PF08818"/>
    </source>
</evidence>
<keyword evidence="3" id="KW-1185">Reference proteome</keyword>